<keyword evidence="3" id="KW-1185">Reference proteome</keyword>
<name>A0AAV8ZRR4_9CUCU</name>
<dbReference type="Proteomes" id="UP001162156">
    <property type="component" value="Unassembled WGS sequence"/>
</dbReference>
<dbReference type="AlphaFoldDB" id="A0AAV8ZRR4"/>
<evidence type="ECO:0000259" key="1">
    <source>
        <dbReference type="PROSITE" id="PS50994"/>
    </source>
</evidence>
<dbReference type="PANTHER" id="PTHR37984">
    <property type="entry name" value="PROTEIN CBG26694"/>
    <property type="match status" value="1"/>
</dbReference>
<dbReference type="InterPro" id="IPR036397">
    <property type="entry name" value="RNaseH_sf"/>
</dbReference>
<organism evidence="2 3">
    <name type="scientific">Rhamnusium bicolor</name>
    <dbReference type="NCBI Taxonomy" id="1586634"/>
    <lineage>
        <taxon>Eukaryota</taxon>
        <taxon>Metazoa</taxon>
        <taxon>Ecdysozoa</taxon>
        <taxon>Arthropoda</taxon>
        <taxon>Hexapoda</taxon>
        <taxon>Insecta</taxon>
        <taxon>Pterygota</taxon>
        <taxon>Neoptera</taxon>
        <taxon>Endopterygota</taxon>
        <taxon>Coleoptera</taxon>
        <taxon>Polyphaga</taxon>
        <taxon>Cucujiformia</taxon>
        <taxon>Chrysomeloidea</taxon>
        <taxon>Cerambycidae</taxon>
        <taxon>Lepturinae</taxon>
        <taxon>Rhagiini</taxon>
        <taxon>Rhamnusium</taxon>
    </lineage>
</organism>
<dbReference type="PANTHER" id="PTHR37984:SF5">
    <property type="entry name" value="PROTEIN NYNRIN-LIKE"/>
    <property type="match status" value="1"/>
</dbReference>
<reference evidence="2" key="1">
    <citation type="journal article" date="2023" name="Insect Mol. Biol.">
        <title>Genome sequencing provides insights into the evolution of gene families encoding plant cell wall-degrading enzymes in longhorned beetles.</title>
        <authorList>
            <person name="Shin N.R."/>
            <person name="Okamura Y."/>
            <person name="Kirsch R."/>
            <person name="Pauchet Y."/>
        </authorList>
    </citation>
    <scope>NUCLEOTIDE SEQUENCE</scope>
    <source>
        <strain evidence="2">RBIC_L_NR</strain>
    </source>
</reference>
<dbReference type="PROSITE" id="PS50994">
    <property type="entry name" value="INTEGRASE"/>
    <property type="match status" value="1"/>
</dbReference>
<evidence type="ECO:0000313" key="2">
    <source>
        <dbReference type="EMBL" id="KAJ8969630.1"/>
    </source>
</evidence>
<gene>
    <name evidence="2" type="ORF">NQ314_001663</name>
</gene>
<dbReference type="EMBL" id="JANEYF010000496">
    <property type="protein sequence ID" value="KAJ8969630.1"/>
    <property type="molecule type" value="Genomic_DNA"/>
</dbReference>
<protein>
    <recommendedName>
        <fullName evidence="1">Integrase catalytic domain-containing protein</fullName>
    </recommendedName>
</protein>
<dbReference type="InterPro" id="IPR001584">
    <property type="entry name" value="Integrase_cat-core"/>
</dbReference>
<dbReference type="GO" id="GO:0003676">
    <property type="term" value="F:nucleic acid binding"/>
    <property type="evidence" value="ECO:0007669"/>
    <property type="project" value="InterPro"/>
</dbReference>
<sequence>MALWSTSWKGNHLTVCHPQTIISDNSAPFIGRVYSRWCQGQRIEKYYTPIYHQRANPVERRVQEFKKTLRILTLEKQDTTWDKYIAKALYVLRMRSNAATGMTPAKAVLGYELPKQGGMGDTAVSESARHAGSAT</sequence>
<comment type="caution">
    <text evidence="2">The sequence shown here is derived from an EMBL/GenBank/DDBJ whole genome shotgun (WGS) entry which is preliminary data.</text>
</comment>
<proteinExistence type="predicted"/>
<dbReference type="Gene3D" id="3.30.420.10">
    <property type="entry name" value="Ribonuclease H-like superfamily/Ribonuclease H"/>
    <property type="match status" value="1"/>
</dbReference>
<evidence type="ECO:0000313" key="3">
    <source>
        <dbReference type="Proteomes" id="UP001162156"/>
    </source>
</evidence>
<feature type="domain" description="Integrase catalytic" evidence="1">
    <location>
        <begin position="1"/>
        <end position="112"/>
    </location>
</feature>
<dbReference type="InterPro" id="IPR012337">
    <property type="entry name" value="RNaseH-like_sf"/>
</dbReference>
<accession>A0AAV8ZRR4</accession>
<dbReference type="InterPro" id="IPR050951">
    <property type="entry name" value="Retrovirus_Pol_polyprotein"/>
</dbReference>
<dbReference type="GO" id="GO:0015074">
    <property type="term" value="P:DNA integration"/>
    <property type="evidence" value="ECO:0007669"/>
    <property type="project" value="InterPro"/>
</dbReference>
<dbReference type="SUPFAM" id="SSF53098">
    <property type="entry name" value="Ribonuclease H-like"/>
    <property type="match status" value="1"/>
</dbReference>